<evidence type="ECO:0000313" key="1">
    <source>
        <dbReference type="EMBL" id="MPN41735.1"/>
    </source>
</evidence>
<protein>
    <submittedName>
        <fullName evidence="1">Uncharacterized protein</fullName>
    </submittedName>
</protein>
<accession>A0A645HRQ8</accession>
<comment type="caution">
    <text evidence="1">The sequence shown here is derived from an EMBL/GenBank/DDBJ whole genome shotgun (WGS) entry which is preliminary data.</text>
</comment>
<sequence length="186" mass="19472">MLAGAVEPLQLALALPAGICGYVARSLPKAAALLQSAAETGTLHKLLAPPAAAAPADEFQFDFGAPMPPQQYSALLDELCSCRYLADKLALAQQQITSLTDFSNLLLDAELEDDELAAFVALLGPAELAALHALWPDDETGETAELRTARAITARIATLPGPDAQWVEAAAAKLAQQSDPLCPVQD</sequence>
<organism evidence="1">
    <name type="scientific">bioreactor metagenome</name>
    <dbReference type="NCBI Taxonomy" id="1076179"/>
    <lineage>
        <taxon>unclassified sequences</taxon>
        <taxon>metagenomes</taxon>
        <taxon>ecological metagenomes</taxon>
    </lineage>
</organism>
<dbReference type="EMBL" id="VSSQ01098982">
    <property type="protein sequence ID" value="MPN41735.1"/>
    <property type="molecule type" value="Genomic_DNA"/>
</dbReference>
<gene>
    <name evidence="1" type="ORF">SDC9_189290</name>
</gene>
<proteinExistence type="predicted"/>
<dbReference type="AlphaFoldDB" id="A0A645HRQ8"/>
<reference evidence="1" key="1">
    <citation type="submission" date="2019-08" db="EMBL/GenBank/DDBJ databases">
        <authorList>
            <person name="Kucharzyk K."/>
            <person name="Murdoch R.W."/>
            <person name="Higgins S."/>
            <person name="Loffler F."/>
        </authorList>
    </citation>
    <scope>NUCLEOTIDE SEQUENCE</scope>
</reference>
<name>A0A645HRQ8_9ZZZZ</name>